<sequence length="517" mass="55244">MSLAVIHSRAQLGIQSPAVTVEVHLSGGLPGLAIVGLPETAVKESKERVRSALINAGFDYPQRRITINLAPADLPKEGGRYDLAIALGILQASGQLKSKTLDQHEVVAELALSGSIRSIRGALPVAIACGQAGRILILPQSNADEATLLGDTPVIAVDHLLEVCAYLRGREQRAFHQPQPVALVAEPGPDLADVKGQLQARRALEVAAAGQLNLLFAGPPGSGKSLLAACLPGILPELSLPERLDVAAIHSLVGLPVQPCSEGVRPFRAVHHNASPVALVGGGSNHPKPGEISLATHGVLFLDEMPEFPRRVLDLLREPLETGRILISRALSKIEYPAAFQLVGAMNPCPCGYYQDGTDRCICSPEQIRRYQGRISGPLLDRIDLQLWVSALPADALLQASCVAESSAVVRARVEQARERQQQRQGCSNRYLSGRALDQYCALDATTTQLLTLAMRQLHLSARGCHRILRIARTLADLEASTSIREAHLLEALAFRGMQAQSSYQAVAEIAPEVPGG</sequence>
<protein>
    <submittedName>
        <fullName evidence="3">YifB family Mg chelatase-like AAA ATPase</fullName>
    </submittedName>
</protein>
<dbReference type="InterPro" id="IPR020568">
    <property type="entry name" value="Ribosomal_Su5_D2-typ_SF"/>
</dbReference>
<dbReference type="PANTHER" id="PTHR32039">
    <property type="entry name" value="MAGNESIUM-CHELATASE SUBUNIT CHLI"/>
    <property type="match status" value="1"/>
</dbReference>
<dbReference type="InterPro" id="IPR025158">
    <property type="entry name" value="Mg_chelat-rel_C"/>
</dbReference>
<keyword evidence="4" id="KW-1185">Reference proteome</keyword>
<accession>A0A5J6LIM8</accession>
<dbReference type="InterPro" id="IPR027417">
    <property type="entry name" value="P-loop_NTPase"/>
</dbReference>
<dbReference type="NCBIfam" id="TIGR00368">
    <property type="entry name" value="YifB family Mg chelatase-like AAA ATPase"/>
    <property type="match status" value="1"/>
</dbReference>
<evidence type="ECO:0000313" key="3">
    <source>
        <dbReference type="EMBL" id="QEW08166.1"/>
    </source>
</evidence>
<evidence type="ECO:0000259" key="1">
    <source>
        <dbReference type="Pfam" id="PF01078"/>
    </source>
</evidence>
<dbReference type="Pfam" id="PF13541">
    <property type="entry name" value="ChlI"/>
    <property type="match status" value="1"/>
</dbReference>
<dbReference type="SUPFAM" id="SSF54211">
    <property type="entry name" value="Ribosomal protein S5 domain 2-like"/>
    <property type="match status" value="1"/>
</dbReference>
<dbReference type="GO" id="GO:0005524">
    <property type="term" value="F:ATP binding"/>
    <property type="evidence" value="ECO:0007669"/>
    <property type="project" value="InterPro"/>
</dbReference>
<dbReference type="InterPro" id="IPR000523">
    <property type="entry name" value="Mg_chelatse_chII-like_cat_dom"/>
</dbReference>
<dbReference type="Gene3D" id="3.40.50.300">
    <property type="entry name" value="P-loop containing nucleotide triphosphate hydrolases"/>
    <property type="match status" value="1"/>
</dbReference>
<dbReference type="PANTHER" id="PTHR32039:SF7">
    <property type="entry name" value="COMPETENCE PROTEIN COMM"/>
    <property type="match status" value="1"/>
</dbReference>
<dbReference type="KEGG" id="nik:F5I99_17635"/>
<proteinExistence type="predicted"/>
<dbReference type="NCBIfam" id="NF007365">
    <property type="entry name" value="PRK09862.1"/>
    <property type="match status" value="1"/>
</dbReference>
<dbReference type="InterPro" id="IPR014721">
    <property type="entry name" value="Ribsml_uS5_D2-typ_fold_subgr"/>
</dbReference>
<gene>
    <name evidence="3" type="ORF">F5I99_17635</name>
</gene>
<reference evidence="3 4" key="1">
    <citation type="submission" date="2019-09" db="EMBL/GenBank/DDBJ databases">
        <title>Nitrincola iocasae sp. nov., a bacterium isolated from the sediment collected at a cold seep field in South China Sea.</title>
        <authorList>
            <person name="Zhang H."/>
            <person name="Wang H."/>
            <person name="Li C."/>
        </authorList>
    </citation>
    <scope>NUCLEOTIDE SEQUENCE [LARGE SCALE GENOMIC DNA]</scope>
    <source>
        <strain evidence="3 4">KXZD1103</strain>
    </source>
</reference>
<evidence type="ECO:0000259" key="2">
    <source>
        <dbReference type="Pfam" id="PF13335"/>
    </source>
</evidence>
<dbReference type="SUPFAM" id="SSF52540">
    <property type="entry name" value="P-loop containing nucleoside triphosphate hydrolases"/>
    <property type="match status" value="1"/>
</dbReference>
<feature type="domain" description="Mg chelatase-related protein C-terminal" evidence="2">
    <location>
        <begin position="405"/>
        <end position="496"/>
    </location>
</feature>
<dbReference type="EMBL" id="CP044222">
    <property type="protein sequence ID" value="QEW08166.1"/>
    <property type="molecule type" value="Genomic_DNA"/>
</dbReference>
<organism evidence="3 4">
    <name type="scientific">Nitrincola iocasae</name>
    <dbReference type="NCBI Taxonomy" id="2614693"/>
    <lineage>
        <taxon>Bacteria</taxon>
        <taxon>Pseudomonadati</taxon>
        <taxon>Pseudomonadota</taxon>
        <taxon>Gammaproteobacteria</taxon>
        <taxon>Oceanospirillales</taxon>
        <taxon>Oceanospirillaceae</taxon>
        <taxon>Nitrincola</taxon>
    </lineage>
</organism>
<dbReference type="AlphaFoldDB" id="A0A5J6LIM8"/>
<name>A0A5J6LIM8_9GAMM</name>
<dbReference type="RefSeq" id="WP_151058315.1">
    <property type="nucleotide sequence ID" value="NZ_CP044222.1"/>
</dbReference>
<dbReference type="Pfam" id="PF01078">
    <property type="entry name" value="Mg_chelatase"/>
    <property type="match status" value="1"/>
</dbReference>
<dbReference type="InterPro" id="IPR045006">
    <property type="entry name" value="CHLI-like"/>
</dbReference>
<evidence type="ECO:0000313" key="4">
    <source>
        <dbReference type="Proteomes" id="UP000325606"/>
    </source>
</evidence>
<dbReference type="Proteomes" id="UP000325606">
    <property type="component" value="Chromosome"/>
</dbReference>
<dbReference type="Gene3D" id="3.30.230.10">
    <property type="match status" value="1"/>
</dbReference>
<dbReference type="InterPro" id="IPR004482">
    <property type="entry name" value="Mg_chelat-rel"/>
</dbReference>
<dbReference type="Pfam" id="PF13335">
    <property type="entry name" value="Mg_chelatase_C"/>
    <property type="match status" value="1"/>
</dbReference>
<feature type="domain" description="Magnesium chelatase ChlI-like catalytic" evidence="1">
    <location>
        <begin position="190"/>
        <end position="394"/>
    </location>
</feature>